<proteinExistence type="predicted"/>
<dbReference type="eggNOG" id="ENOG502SFU3">
    <property type="taxonomic scope" value="Eukaryota"/>
</dbReference>
<reference evidence="2 3" key="1">
    <citation type="journal article" date="2012" name="Genome Biol.">
        <title>Genome and low-iron response of an oceanic diatom adapted to chronic iron limitation.</title>
        <authorList>
            <person name="Lommer M."/>
            <person name="Specht M."/>
            <person name="Roy A.S."/>
            <person name="Kraemer L."/>
            <person name="Andreson R."/>
            <person name="Gutowska M.A."/>
            <person name="Wolf J."/>
            <person name="Bergner S.V."/>
            <person name="Schilhabel M.B."/>
            <person name="Klostermeier U.C."/>
            <person name="Beiko R.G."/>
            <person name="Rosenstiel P."/>
            <person name="Hippler M."/>
            <person name="Laroche J."/>
        </authorList>
    </citation>
    <scope>NUCLEOTIDE SEQUENCE [LARGE SCALE GENOMIC DNA]</scope>
    <source>
        <strain evidence="2 3">CCMP1005</strain>
    </source>
</reference>
<feature type="compositionally biased region" description="Polar residues" evidence="1">
    <location>
        <begin position="62"/>
        <end position="76"/>
    </location>
</feature>
<name>K0SMV8_THAOC</name>
<dbReference type="EMBL" id="AGNL01015074">
    <property type="protein sequence ID" value="EJK66329.1"/>
    <property type="molecule type" value="Genomic_DNA"/>
</dbReference>
<gene>
    <name evidence="2" type="ORF">THAOC_12758</name>
</gene>
<comment type="caution">
    <text evidence="2">The sequence shown here is derived from an EMBL/GenBank/DDBJ whole genome shotgun (WGS) entry which is preliminary data.</text>
</comment>
<sequence>MPSMGVRWGVENDEGVDHDVGGGRGPEFEFPTAAPRPDELTLSLPRKPRTDFGAETGHVADTHTSPEQVPISISPSEQRHGGGNGDQVEGRFGALTHPNTQQLRDKWTATSSAALLLLVVVAVMTGRDMADAFVALSPVTRSVSSITRARRCSSSLHAQISEKEANVAINNVVKALQKDREANEELGRLQKVNNVLGYGSPKPGTIAVRFNASFRKAGKGLSSVPLPFGLGQSNESEGRGTMVGQVKASVDAKTNRVLDASVFRDLGYGRSFVLKV</sequence>
<evidence type="ECO:0000313" key="3">
    <source>
        <dbReference type="Proteomes" id="UP000266841"/>
    </source>
</evidence>
<evidence type="ECO:0000313" key="2">
    <source>
        <dbReference type="EMBL" id="EJK66329.1"/>
    </source>
</evidence>
<feature type="region of interest" description="Disordered" evidence="1">
    <location>
        <begin position="1"/>
        <end position="87"/>
    </location>
</feature>
<dbReference type="AlphaFoldDB" id="K0SMV8"/>
<protein>
    <submittedName>
        <fullName evidence="2">Uncharacterized protein</fullName>
    </submittedName>
</protein>
<accession>K0SMV8</accession>
<dbReference type="OrthoDB" id="199415at2759"/>
<organism evidence="2 3">
    <name type="scientific">Thalassiosira oceanica</name>
    <name type="common">Marine diatom</name>
    <dbReference type="NCBI Taxonomy" id="159749"/>
    <lineage>
        <taxon>Eukaryota</taxon>
        <taxon>Sar</taxon>
        <taxon>Stramenopiles</taxon>
        <taxon>Ochrophyta</taxon>
        <taxon>Bacillariophyta</taxon>
        <taxon>Coscinodiscophyceae</taxon>
        <taxon>Thalassiosirophycidae</taxon>
        <taxon>Thalassiosirales</taxon>
        <taxon>Thalassiosiraceae</taxon>
        <taxon>Thalassiosira</taxon>
    </lineage>
</organism>
<dbReference type="Proteomes" id="UP000266841">
    <property type="component" value="Unassembled WGS sequence"/>
</dbReference>
<keyword evidence="3" id="KW-1185">Reference proteome</keyword>
<evidence type="ECO:0000256" key="1">
    <source>
        <dbReference type="SAM" id="MobiDB-lite"/>
    </source>
</evidence>